<keyword evidence="2" id="KW-1185">Reference proteome</keyword>
<sequence>MIAHTGQETLVGPFPFYVPPAWSGAYRVEMRSGVFVYQYWSGSKWGAPRLTAYDAYAWRDVASDLQWTRWWGLGEKQ</sequence>
<dbReference type="Proteomes" id="UP000259464">
    <property type="component" value="Segment"/>
</dbReference>
<reference evidence="1 2" key="1">
    <citation type="submission" date="2018-07" db="EMBL/GenBank/DDBJ databases">
        <title>Complete sequence of phage GP4.</title>
        <authorList>
            <person name="Wang R."/>
            <person name="Tong Y."/>
            <person name="Liu H."/>
        </authorList>
    </citation>
    <scope>NUCLEOTIDE SEQUENCE [LARGE SCALE GENOMIC DNA]</scope>
</reference>
<dbReference type="KEGG" id="vg:65067676"/>
<dbReference type="EMBL" id="MH638294">
    <property type="protein sequence ID" value="AXG67711.1"/>
    <property type="molecule type" value="Genomic_DNA"/>
</dbReference>
<evidence type="ECO:0000313" key="1">
    <source>
        <dbReference type="EMBL" id="AXG67711.1"/>
    </source>
</evidence>
<protein>
    <submittedName>
        <fullName evidence="1">Uncharacterized protein</fullName>
    </submittedName>
</protein>
<dbReference type="RefSeq" id="YP_010078748.1">
    <property type="nucleotide sequence ID" value="NC_054964.1"/>
</dbReference>
<evidence type="ECO:0000313" key="2">
    <source>
        <dbReference type="Proteomes" id="UP000259464"/>
    </source>
</evidence>
<proteinExistence type="predicted"/>
<accession>A0A345GTU7</accession>
<name>A0A345GTU7_9CAUD</name>
<dbReference type="GeneID" id="65067676"/>
<organism evidence="1 2">
    <name type="scientific">Ralstonia phage GP4</name>
    <dbReference type="NCBI Taxonomy" id="2282904"/>
    <lineage>
        <taxon>Viruses</taxon>
        <taxon>Duplodnaviria</taxon>
        <taxon>Heunggongvirae</taxon>
        <taxon>Uroviricota</taxon>
        <taxon>Caudoviricetes</taxon>
        <taxon>Gervaisevirus</taxon>
        <taxon>Gervaisevirus GP4</taxon>
    </lineage>
</organism>